<comment type="caution">
    <text evidence="2">The sequence shown here is derived from an EMBL/GenBank/DDBJ whole genome shotgun (WGS) entry which is preliminary data.</text>
</comment>
<keyword evidence="1" id="KW-0812">Transmembrane</keyword>
<accession>A0ABV8T171</accession>
<proteinExistence type="predicted"/>
<dbReference type="EMBL" id="JBHSDU010000015">
    <property type="protein sequence ID" value="MFC4313671.1"/>
    <property type="molecule type" value="Genomic_DNA"/>
</dbReference>
<organism evidence="2 3">
    <name type="scientific">Steroidobacter flavus</name>
    <dbReference type="NCBI Taxonomy" id="1842136"/>
    <lineage>
        <taxon>Bacteria</taxon>
        <taxon>Pseudomonadati</taxon>
        <taxon>Pseudomonadota</taxon>
        <taxon>Gammaproteobacteria</taxon>
        <taxon>Steroidobacterales</taxon>
        <taxon>Steroidobacteraceae</taxon>
        <taxon>Steroidobacter</taxon>
    </lineage>
</organism>
<feature type="transmembrane region" description="Helical" evidence="1">
    <location>
        <begin position="47"/>
        <end position="65"/>
    </location>
</feature>
<keyword evidence="1" id="KW-1133">Transmembrane helix</keyword>
<keyword evidence="3" id="KW-1185">Reference proteome</keyword>
<reference evidence="3" key="1">
    <citation type="journal article" date="2019" name="Int. J. Syst. Evol. Microbiol.">
        <title>The Global Catalogue of Microorganisms (GCM) 10K type strain sequencing project: providing services to taxonomists for standard genome sequencing and annotation.</title>
        <authorList>
            <consortium name="The Broad Institute Genomics Platform"/>
            <consortium name="The Broad Institute Genome Sequencing Center for Infectious Disease"/>
            <person name="Wu L."/>
            <person name="Ma J."/>
        </authorList>
    </citation>
    <scope>NUCLEOTIDE SEQUENCE [LARGE SCALE GENOMIC DNA]</scope>
    <source>
        <strain evidence="3">CGMCC 1.10759</strain>
    </source>
</reference>
<gene>
    <name evidence="2" type="ORF">ACFPN2_31650</name>
</gene>
<evidence type="ECO:0000256" key="1">
    <source>
        <dbReference type="SAM" id="Phobius"/>
    </source>
</evidence>
<keyword evidence="1" id="KW-0472">Membrane</keyword>
<feature type="transmembrane region" description="Helical" evidence="1">
    <location>
        <begin position="18"/>
        <end position="40"/>
    </location>
</feature>
<name>A0ABV8T171_9GAMM</name>
<evidence type="ECO:0000313" key="3">
    <source>
        <dbReference type="Proteomes" id="UP001595904"/>
    </source>
</evidence>
<protein>
    <submittedName>
        <fullName evidence="2">Uncharacterized protein</fullName>
    </submittedName>
</protein>
<evidence type="ECO:0000313" key="2">
    <source>
        <dbReference type="EMBL" id="MFC4313671.1"/>
    </source>
</evidence>
<dbReference type="Proteomes" id="UP001595904">
    <property type="component" value="Unassembled WGS sequence"/>
</dbReference>
<sequence>MFDLANARLLATRRHPPIVIYFMLAFLVLVSALLAGFGMAKSTRQSLIHVLGFAAMVSIAAYLILDLEFPRLGLLRVDAFDQAFLELRRSME</sequence>